<evidence type="ECO:0000313" key="2">
    <source>
        <dbReference type="Proteomes" id="UP000002016"/>
    </source>
</evidence>
<dbReference type="SFLD" id="SFLDG01129">
    <property type="entry name" value="C1.5:_HAD__Beta-PGM__Phosphata"/>
    <property type="match status" value="1"/>
</dbReference>
<dbReference type="InterPro" id="IPR023198">
    <property type="entry name" value="PGP-like_dom2"/>
</dbReference>
<dbReference type="PANTHER" id="PTHR47478">
    <property type="match status" value="1"/>
</dbReference>
<dbReference type="GO" id="GO:0008253">
    <property type="term" value="F:5'-nucleotidase activity"/>
    <property type="evidence" value="ECO:0007669"/>
    <property type="project" value="InterPro"/>
</dbReference>
<protein>
    <submittedName>
        <fullName evidence="1">HAD-superfamily hydrolase, subfamily IA, variant 1</fullName>
    </submittedName>
</protein>
<dbReference type="InterPro" id="IPR006439">
    <property type="entry name" value="HAD-SF_hydro_IA"/>
</dbReference>
<dbReference type="NCBIfam" id="TIGR01549">
    <property type="entry name" value="HAD-SF-IA-v1"/>
    <property type="match status" value="1"/>
</dbReference>
<proteinExistence type="predicted"/>
<organism evidence="1 2">
    <name type="scientific">Pseudothermotoga lettingae (strain ATCC BAA-301 / DSM 14385 / NBRC 107922 / TMO)</name>
    <name type="common">Thermotoga lettingae</name>
    <dbReference type="NCBI Taxonomy" id="416591"/>
    <lineage>
        <taxon>Bacteria</taxon>
        <taxon>Thermotogati</taxon>
        <taxon>Thermotogota</taxon>
        <taxon>Thermotogae</taxon>
        <taxon>Thermotogales</taxon>
        <taxon>Thermotogaceae</taxon>
        <taxon>Pseudothermotoga</taxon>
    </lineage>
</organism>
<dbReference type="Pfam" id="PF13419">
    <property type="entry name" value="HAD_2"/>
    <property type="match status" value="1"/>
</dbReference>
<keyword evidence="1" id="KW-0378">Hydrolase</keyword>
<dbReference type="InterPro" id="IPR023214">
    <property type="entry name" value="HAD_sf"/>
</dbReference>
<dbReference type="EMBL" id="CP000812">
    <property type="protein sequence ID" value="ABV34199.1"/>
    <property type="molecule type" value="Genomic_DNA"/>
</dbReference>
<dbReference type="NCBIfam" id="TIGR02254">
    <property type="entry name" value="YjjG_YfnB"/>
    <property type="match status" value="1"/>
</dbReference>
<dbReference type="RefSeq" id="WP_012003675.1">
    <property type="nucleotide sequence ID" value="NC_009828.1"/>
</dbReference>
<dbReference type="OrthoDB" id="9794086at2"/>
<dbReference type="InterPro" id="IPR041492">
    <property type="entry name" value="HAD_2"/>
</dbReference>
<dbReference type="Gene3D" id="1.10.150.240">
    <property type="entry name" value="Putative phosphatase, domain 2"/>
    <property type="match status" value="1"/>
</dbReference>
<reference evidence="1 2" key="2">
    <citation type="journal article" date="2009" name="Proc. Natl. Acad. Sci. U.S.A.">
        <title>On the chimeric nature, thermophilic origin, and phylogenetic placement of the Thermotogales.</title>
        <authorList>
            <person name="Zhaxybayeva O."/>
            <person name="Swithers K.S."/>
            <person name="Lapierre P."/>
            <person name="Fournier G.P."/>
            <person name="Bickhart D.M."/>
            <person name="DeBoy R.T."/>
            <person name="Nelson K.E."/>
            <person name="Nesbo C.L."/>
            <person name="Doolittle W.F."/>
            <person name="Gogarten J.P."/>
            <person name="Noll K.M."/>
        </authorList>
    </citation>
    <scope>NUCLEOTIDE SEQUENCE [LARGE SCALE GENOMIC DNA]</scope>
    <source>
        <strain evidence="2">ATCC BAA-301 / DSM 14385 / NBRC 107922 / TMO</strain>
    </source>
</reference>
<dbReference type="SFLD" id="SFLDS00003">
    <property type="entry name" value="Haloacid_Dehalogenase"/>
    <property type="match status" value="1"/>
</dbReference>
<gene>
    <name evidence="1" type="ordered locus">Tlet_1645</name>
</gene>
<sequence length="226" mass="26217">MKYQMVYFDLDNTLLDFSRSEKEALKLTLLEYGILINESQIELYIEINKKWWQAFSKGLYSKDYIVRARFKDFLEKIEAKRVEYSEAAEKYLKNLSNLAYFMPGAEEFLTKMKLSGQKMAVLTNGVRAVQEKRAKILKLDRFIEFILSSEQVGKPKPDPALFVEASRLSGISLSECVYIGDDPEVDFKAAKNAGTEFILLDYAGVYPDFEHNRVENFDELYLKLSM</sequence>
<dbReference type="InterPro" id="IPR036412">
    <property type="entry name" value="HAD-like_sf"/>
</dbReference>
<dbReference type="InterPro" id="IPR011951">
    <property type="entry name" value="HAD-SF_hydro_IA_YjjG/PynA"/>
</dbReference>
<dbReference type="InterPro" id="IPR052550">
    <property type="entry name" value="Pyrimidine_5'-ntase_YjjG"/>
</dbReference>
<dbReference type="Gene3D" id="3.40.50.1000">
    <property type="entry name" value="HAD superfamily/HAD-like"/>
    <property type="match status" value="1"/>
</dbReference>
<dbReference type="PANTHER" id="PTHR47478:SF1">
    <property type="entry name" value="PYRIMIDINE 5'-NUCLEOTIDASE YJJG"/>
    <property type="match status" value="1"/>
</dbReference>
<dbReference type="HOGENOM" id="CLU_045011_8_1_0"/>
<dbReference type="AlphaFoldDB" id="A8F7R5"/>
<accession>A8F7R5</accession>
<keyword evidence="2" id="KW-1185">Reference proteome</keyword>
<dbReference type="KEGG" id="tle:Tlet_1645"/>
<dbReference type="SUPFAM" id="SSF56784">
    <property type="entry name" value="HAD-like"/>
    <property type="match status" value="1"/>
</dbReference>
<evidence type="ECO:0000313" key="1">
    <source>
        <dbReference type="EMBL" id="ABV34199.1"/>
    </source>
</evidence>
<dbReference type="Proteomes" id="UP000002016">
    <property type="component" value="Chromosome"/>
</dbReference>
<reference evidence="1 2" key="1">
    <citation type="submission" date="2007-08" db="EMBL/GenBank/DDBJ databases">
        <title>Complete sequence of Thermotoga lettingae TMO.</title>
        <authorList>
            <consortium name="US DOE Joint Genome Institute"/>
            <person name="Copeland A."/>
            <person name="Lucas S."/>
            <person name="Lapidus A."/>
            <person name="Barry K."/>
            <person name="Glavina del Rio T."/>
            <person name="Dalin E."/>
            <person name="Tice H."/>
            <person name="Pitluck S."/>
            <person name="Foster B."/>
            <person name="Bruce D."/>
            <person name="Schmutz J."/>
            <person name="Larimer F."/>
            <person name="Land M."/>
            <person name="Hauser L."/>
            <person name="Kyrpides N."/>
            <person name="Mikhailova N."/>
            <person name="Nelson K."/>
            <person name="Gogarten J.P."/>
            <person name="Noll K."/>
            <person name="Richardson P."/>
        </authorList>
    </citation>
    <scope>NUCLEOTIDE SEQUENCE [LARGE SCALE GENOMIC DNA]</scope>
    <source>
        <strain evidence="2">ATCC BAA-301 / DSM 14385 / NBRC 107922 / TMO</strain>
    </source>
</reference>
<name>A8F7R5_PSELT</name>
<dbReference type="NCBIfam" id="TIGR01509">
    <property type="entry name" value="HAD-SF-IA-v3"/>
    <property type="match status" value="1"/>
</dbReference>
<dbReference type="eggNOG" id="COG0637">
    <property type="taxonomic scope" value="Bacteria"/>
</dbReference>
<dbReference type="PRINTS" id="PR00413">
    <property type="entry name" value="HADHALOGNASE"/>
</dbReference>
<dbReference type="STRING" id="416591.Tlet_1645"/>